<feature type="region of interest" description="Disordered" evidence="1">
    <location>
        <begin position="199"/>
        <end position="222"/>
    </location>
</feature>
<dbReference type="InterPro" id="IPR005149">
    <property type="entry name" value="Tscrpt_reg_PadR_N"/>
</dbReference>
<gene>
    <name evidence="3" type="ORF">UFOPK3164_00161</name>
    <name evidence="4" type="ORF">UFOPK3427_00908</name>
</gene>
<reference evidence="3" key="1">
    <citation type="submission" date="2020-05" db="EMBL/GenBank/DDBJ databases">
        <authorList>
            <person name="Chiriac C."/>
            <person name="Salcher M."/>
            <person name="Ghai R."/>
            <person name="Kavagutti S V."/>
        </authorList>
    </citation>
    <scope>NUCLEOTIDE SEQUENCE</scope>
</reference>
<evidence type="ECO:0000259" key="2">
    <source>
        <dbReference type="Pfam" id="PF03551"/>
    </source>
</evidence>
<evidence type="ECO:0000313" key="4">
    <source>
        <dbReference type="EMBL" id="CAB4872653.1"/>
    </source>
</evidence>
<protein>
    <submittedName>
        <fullName evidence="3">Unannotated protein</fullName>
    </submittedName>
</protein>
<dbReference type="EMBL" id="CAFABE010000004">
    <property type="protein sequence ID" value="CAB4817247.1"/>
    <property type="molecule type" value="Genomic_DNA"/>
</dbReference>
<accession>A0A6J6ZIX5</accession>
<dbReference type="PANTHER" id="PTHR43252:SF6">
    <property type="entry name" value="NEGATIVE TRANSCRIPTION REGULATOR PADR"/>
    <property type="match status" value="1"/>
</dbReference>
<dbReference type="SUPFAM" id="SSF46785">
    <property type="entry name" value="Winged helix' DNA-binding domain"/>
    <property type="match status" value="1"/>
</dbReference>
<dbReference type="InterPro" id="IPR036388">
    <property type="entry name" value="WH-like_DNA-bd_sf"/>
</dbReference>
<dbReference type="PANTHER" id="PTHR43252">
    <property type="entry name" value="TRANSCRIPTIONAL REGULATOR YQJI"/>
    <property type="match status" value="1"/>
</dbReference>
<dbReference type="Gene3D" id="1.10.10.10">
    <property type="entry name" value="Winged helix-like DNA-binding domain superfamily/Winged helix DNA-binding domain"/>
    <property type="match status" value="1"/>
</dbReference>
<dbReference type="EMBL" id="CAFBLT010000001">
    <property type="protein sequence ID" value="CAB4872653.1"/>
    <property type="molecule type" value="Genomic_DNA"/>
</dbReference>
<evidence type="ECO:0000313" key="3">
    <source>
        <dbReference type="EMBL" id="CAB4817247.1"/>
    </source>
</evidence>
<dbReference type="InterPro" id="IPR036390">
    <property type="entry name" value="WH_DNA-bd_sf"/>
</dbReference>
<evidence type="ECO:0000256" key="1">
    <source>
        <dbReference type="SAM" id="MobiDB-lite"/>
    </source>
</evidence>
<feature type="domain" description="Transcription regulator PadR N-terminal" evidence="2">
    <location>
        <begin position="12"/>
        <end position="59"/>
    </location>
</feature>
<dbReference type="AlphaFoldDB" id="A0A6J6ZIX5"/>
<dbReference type="Pfam" id="PF03551">
    <property type="entry name" value="PadR"/>
    <property type="match status" value="1"/>
</dbReference>
<name>A0A6J6ZIX5_9ZZZZ</name>
<proteinExistence type="predicted"/>
<organism evidence="3">
    <name type="scientific">freshwater metagenome</name>
    <dbReference type="NCBI Taxonomy" id="449393"/>
    <lineage>
        <taxon>unclassified sequences</taxon>
        <taxon>metagenomes</taxon>
        <taxon>ecological metagenomes</taxon>
    </lineage>
</organism>
<sequence>MRYNQNVLDLAILGLLGDGPLHGYEIRRRLRAQLGLIANVSFGSLYPALARLEKAADVTVVDADEPSVVVPSTGSLSGERAVQRSKRLVGPRGRRAKKIYQLTDQGRATFAGLLNTPSGNDDQRSFGLRWSFARHLAPTARLALLERRRAQLVQGLSEGEPSNDLDDYAKSVVQHAADGVARDIAWLDELIAVERASQFQESAHPVVTPPPSQPISPAQSAG</sequence>